<keyword evidence="12" id="KW-0804">Transcription</keyword>
<reference evidence="19" key="1">
    <citation type="submission" date="2019-11" db="UniProtKB">
        <authorList>
            <consortium name="WormBaseParasite"/>
        </authorList>
    </citation>
    <scope>IDENTIFICATION</scope>
</reference>
<feature type="domain" description="SAM" evidence="17">
    <location>
        <begin position="853"/>
        <end position="899"/>
    </location>
</feature>
<evidence type="ECO:0000256" key="13">
    <source>
        <dbReference type="ARBA" id="ARBA00023242"/>
    </source>
</evidence>
<dbReference type="SMART" id="SM00249">
    <property type="entry name" value="PHD"/>
    <property type="match status" value="2"/>
</dbReference>
<keyword evidence="11" id="KW-0805">Transcription regulation</keyword>
<dbReference type="GO" id="GO:0003677">
    <property type="term" value="F:DNA binding"/>
    <property type="evidence" value="ECO:0007669"/>
    <property type="project" value="InterPro"/>
</dbReference>
<dbReference type="Gene3D" id="3.30.40.10">
    <property type="entry name" value="Zinc/RING finger domain, C3HC4 (zinc finger)"/>
    <property type="match status" value="1"/>
</dbReference>
<dbReference type="PROSITE" id="PS50105">
    <property type="entry name" value="SAM_DOMAIN"/>
    <property type="match status" value="1"/>
</dbReference>
<keyword evidence="4" id="KW-0597">Phosphoprotein</keyword>
<keyword evidence="10" id="KW-0156">Chromatin regulator</keyword>
<dbReference type="SUPFAM" id="SSF47769">
    <property type="entry name" value="SAM/Pointed domain"/>
    <property type="match status" value="1"/>
</dbReference>
<keyword evidence="13" id="KW-0539">Nucleus</keyword>
<accession>A0A5K3EYK0</accession>
<protein>
    <submittedName>
        <fullName evidence="19">PHD finger protein 10</fullName>
    </submittedName>
</protein>
<evidence type="ECO:0000259" key="17">
    <source>
        <dbReference type="PROSITE" id="PS50105"/>
    </source>
</evidence>
<dbReference type="SUPFAM" id="SSF57903">
    <property type="entry name" value="FYVE/PHD zinc finger"/>
    <property type="match status" value="2"/>
</dbReference>
<dbReference type="AlphaFoldDB" id="A0A5K3EYK0"/>
<feature type="domain" description="PHD-type" evidence="16">
    <location>
        <begin position="669"/>
        <end position="721"/>
    </location>
</feature>
<sequence>MLTANGSVGPPPSSTTALLTVNGIIPNQQMSAQQTGRPTPILTPAFFPNTAFASFPVPFSGSTSVLPCIASPQTGTLFQGPGGQFPFNMTGSMLVAQPQPVLNGTPINFSSFNQPGSVSNASPPVTATVVLTAPITSDVCLTSNASLSVIQNGTTSITTSTTSLAPTFNAGAVESTPPIKCKPEVKPVVPTTSVISTNTNPEASLASLEKSDFHRGLILEAIDKLRDRKARPDLERISCLLRRQHNISPSETQLCLSRLAENGSVVCVDYKGNMSYRNPSKWRKTAASAVGITNRPHISRRILEAIRSLIPEGGDTTQGFSIFQIEQAIKQLTPATPPSGDADSEQGAASTPELTGPALRICLDREATYGKLAKLVDGRYVLDETGDRKRTSVAAFHLNRRPFAGKLPTHGTFGKPPIAPALDSINGKTHGVLSIAPGRPIARRLPFPGGKRGRPPSIKAKKILTSCSQQPILPAPPDNLMTALDKRLKLEAVPVTAPTATFVPLDGTVMVSATPMPTLSLAPPAPPPPAPGGSAPPPTAMLMYPGLYNPTVFTVTPEAMVTASFQPDANATAAALTTSTPDSCLVTPDQVSLTSSFAEPTVTEVETSKKVETEISGMTSVCCRCQQSATEEKFLVCSECGLQAHPRCLEFWPEVTERARQEVWQCADCKSCSVCKNKEVGGLILICDACDKGFHATCHNPAVPADTDQSLPWICSACQAEGYRVQTSNPSACSPRPSSGDAGTTAVVTTAVAELGPPAEGTTPACQNQPPVSDTAGSQTPGNCEVSEESVSTTPAVSAKEPEVGHPPEEASPARSHLEEEDYLPPNLGTPQHEFSAPELHLTATRPADVKLWTVDQVAEWLREQGAFDKEAEAFRQQDIDGACLMLLKRMSVLTDVGIKLGPAVKIFDRIKRLQSLQQQLESTEG</sequence>
<evidence type="ECO:0000256" key="5">
    <source>
        <dbReference type="ARBA" id="ARBA00022723"/>
    </source>
</evidence>
<dbReference type="Pfam" id="PF00536">
    <property type="entry name" value="SAM_1"/>
    <property type="match status" value="1"/>
</dbReference>
<evidence type="ECO:0000256" key="12">
    <source>
        <dbReference type="ARBA" id="ARBA00023163"/>
    </source>
</evidence>
<keyword evidence="7 14" id="KW-0863">Zinc-finger</keyword>
<dbReference type="InterPro" id="IPR001660">
    <property type="entry name" value="SAM"/>
</dbReference>
<evidence type="ECO:0000256" key="9">
    <source>
        <dbReference type="ARBA" id="ARBA00022843"/>
    </source>
</evidence>
<feature type="compositionally biased region" description="Polar residues" evidence="15">
    <location>
        <begin position="764"/>
        <end position="782"/>
    </location>
</feature>
<dbReference type="WBParaSite" id="MCU_003521-RA">
    <property type="protein sequence ID" value="MCU_003521-RA"/>
    <property type="gene ID" value="MCU_003521"/>
</dbReference>
<dbReference type="InterPro" id="IPR011011">
    <property type="entry name" value="Znf_FYVE_PHD"/>
</dbReference>
<dbReference type="GO" id="GO:0006325">
    <property type="term" value="P:chromatin organization"/>
    <property type="evidence" value="ECO:0007669"/>
    <property type="project" value="UniProtKB-KW"/>
</dbReference>
<comment type="subcellular location">
    <subcellularLocation>
        <location evidence="1">Nucleus</location>
    </subcellularLocation>
</comment>
<evidence type="ECO:0000256" key="4">
    <source>
        <dbReference type="ARBA" id="ARBA00022553"/>
    </source>
</evidence>
<keyword evidence="5" id="KW-0479">Metal-binding</keyword>
<dbReference type="PROSITE" id="PS50016">
    <property type="entry name" value="ZF_PHD_2"/>
    <property type="match status" value="2"/>
</dbReference>
<organism evidence="19">
    <name type="scientific">Mesocestoides corti</name>
    <name type="common">Flatworm</name>
    <dbReference type="NCBI Taxonomy" id="53468"/>
    <lineage>
        <taxon>Eukaryota</taxon>
        <taxon>Metazoa</taxon>
        <taxon>Spiralia</taxon>
        <taxon>Lophotrochozoa</taxon>
        <taxon>Platyhelminthes</taxon>
        <taxon>Cestoda</taxon>
        <taxon>Eucestoda</taxon>
        <taxon>Cyclophyllidea</taxon>
        <taxon>Mesocestoididae</taxon>
        <taxon>Mesocestoides</taxon>
    </lineage>
</organism>
<dbReference type="PROSITE" id="PS52014">
    <property type="entry name" value="SAMD1_WH"/>
    <property type="match status" value="1"/>
</dbReference>
<evidence type="ECO:0000256" key="14">
    <source>
        <dbReference type="PROSITE-ProRule" id="PRU00146"/>
    </source>
</evidence>
<evidence type="ECO:0000256" key="10">
    <source>
        <dbReference type="ARBA" id="ARBA00022853"/>
    </source>
</evidence>
<dbReference type="Pfam" id="PF00628">
    <property type="entry name" value="PHD"/>
    <property type="match status" value="1"/>
</dbReference>
<evidence type="ECO:0000256" key="3">
    <source>
        <dbReference type="ARBA" id="ARBA00022499"/>
    </source>
</evidence>
<dbReference type="Pfam" id="PF21524">
    <property type="entry name" value="SAMD1_WH"/>
    <property type="match status" value="1"/>
</dbReference>
<feature type="region of interest" description="Disordered" evidence="15">
    <location>
        <begin position="333"/>
        <end position="353"/>
    </location>
</feature>
<evidence type="ECO:0000256" key="8">
    <source>
        <dbReference type="ARBA" id="ARBA00022833"/>
    </source>
</evidence>
<evidence type="ECO:0000256" key="7">
    <source>
        <dbReference type="ARBA" id="ARBA00022771"/>
    </source>
</evidence>
<feature type="compositionally biased region" description="Basic and acidic residues" evidence="15">
    <location>
        <begin position="800"/>
        <end position="809"/>
    </location>
</feature>
<feature type="region of interest" description="Disordered" evidence="15">
    <location>
        <begin position="756"/>
        <end position="834"/>
    </location>
</feature>
<evidence type="ECO:0000313" key="19">
    <source>
        <dbReference type="WBParaSite" id="MCU_003521-RA"/>
    </source>
</evidence>
<dbReference type="PANTHER" id="PTHR45888">
    <property type="entry name" value="HL01030P-RELATED"/>
    <property type="match status" value="1"/>
</dbReference>
<evidence type="ECO:0000256" key="2">
    <source>
        <dbReference type="ARBA" id="ARBA00022491"/>
    </source>
</evidence>
<dbReference type="InterPro" id="IPR048589">
    <property type="entry name" value="SAMD1-like_WH"/>
</dbReference>
<dbReference type="SMART" id="SM00454">
    <property type="entry name" value="SAM"/>
    <property type="match status" value="1"/>
</dbReference>
<evidence type="ECO:0000256" key="6">
    <source>
        <dbReference type="ARBA" id="ARBA00022737"/>
    </source>
</evidence>
<keyword evidence="2" id="KW-0678">Repressor</keyword>
<dbReference type="Gene3D" id="1.10.150.50">
    <property type="entry name" value="Transcription Factor, Ets-1"/>
    <property type="match status" value="1"/>
</dbReference>
<keyword evidence="3" id="KW-1017">Isopeptide bond</keyword>
<evidence type="ECO:0000256" key="1">
    <source>
        <dbReference type="ARBA" id="ARBA00004123"/>
    </source>
</evidence>
<keyword evidence="9" id="KW-0832">Ubl conjugation</keyword>
<dbReference type="PANTHER" id="PTHR45888:SF4">
    <property type="entry name" value="PHD FINGER PROTEIN 10"/>
    <property type="match status" value="1"/>
</dbReference>
<feature type="domain" description="SAMD1-like winged helix (WH)" evidence="18">
    <location>
        <begin position="206"/>
        <end position="282"/>
    </location>
</feature>
<dbReference type="GO" id="GO:0005634">
    <property type="term" value="C:nucleus"/>
    <property type="evidence" value="ECO:0007669"/>
    <property type="project" value="UniProtKB-SubCell"/>
</dbReference>
<evidence type="ECO:0000256" key="15">
    <source>
        <dbReference type="SAM" id="MobiDB-lite"/>
    </source>
</evidence>
<keyword evidence="8" id="KW-0862">Zinc</keyword>
<keyword evidence="6" id="KW-0677">Repeat</keyword>
<proteinExistence type="predicted"/>
<dbReference type="InterPro" id="IPR013761">
    <property type="entry name" value="SAM/pointed_sf"/>
</dbReference>
<dbReference type="InterPro" id="IPR001965">
    <property type="entry name" value="Znf_PHD"/>
</dbReference>
<dbReference type="InterPro" id="IPR019787">
    <property type="entry name" value="Znf_PHD-finger"/>
</dbReference>
<dbReference type="GO" id="GO:0008270">
    <property type="term" value="F:zinc ion binding"/>
    <property type="evidence" value="ECO:0007669"/>
    <property type="project" value="UniProtKB-KW"/>
</dbReference>
<name>A0A5K3EYK0_MESCO</name>
<dbReference type="InterPro" id="IPR013083">
    <property type="entry name" value="Znf_RING/FYVE/PHD"/>
</dbReference>
<evidence type="ECO:0000256" key="11">
    <source>
        <dbReference type="ARBA" id="ARBA00023015"/>
    </source>
</evidence>
<evidence type="ECO:0000259" key="18">
    <source>
        <dbReference type="PROSITE" id="PS52014"/>
    </source>
</evidence>
<feature type="domain" description="PHD-type" evidence="16">
    <location>
        <begin position="619"/>
        <end position="672"/>
    </location>
</feature>
<evidence type="ECO:0000259" key="16">
    <source>
        <dbReference type="PROSITE" id="PS50016"/>
    </source>
</evidence>